<dbReference type="Gene3D" id="3.30.710.10">
    <property type="entry name" value="Potassium Channel Kv1.1, Chain A"/>
    <property type="match status" value="1"/>
</dbReference>
<dbReference type="InterPro" id="IPR000210">
    <property type="entry name" value="BTB/POZ_dom"/>
</dbReference>
<reference evidence="4" key="1">
    <citation type="journal article" date="2020" name="bioRxiv">
        <title>Chromosome-level reference genome of the European wasp spider Argiope bruennichi: a resource for studies on range expansion and evolutionary adaptation.</title>
        <authorList>
            <person name="Sheffer M.M."/>
            <person name="Hoppe A."/>
            <person name="Krehenwinkel H."/>
            <person name="Uhl G."/>
            <person name="Kuss A.W."/>
            <person name="Jensen L."/>
            <person name="Jensen C."/>
            <person name="Gillespie R.G."/>
            <person name="Hoff K.J."/>
            <person name="Prost S."/>
        </authorList>
    </citation>
    <scope>NUCLEOTIDE SEQUENCE</scope>
</reference>
<keyword evidence="1" id="KW-0812">Transmembrane</keyword>
<accession>A0A8T0EC47</accession>
<name>A0A8T0EC47_ARGBR</name>
<dbReference type="AlphaFoldDB" id="A0A8T0EC47"/>
<protein>
    <submittedName>
        <fullName evidence="4">TD and POZ domain-containing protein 1</fullName>
    </submittedName>
</protein>
<evidence type="ECO:0000256" key="1">
    <source>
        <dbReference type="SAM" id="Phobius"/>
    </source>
</evidence>
<dbReference type="EMBL" id="JABXBU010002228">
    <property type="protein sequence ID" value="KAF8770279.1"/>
    <property type="molecule type" value="Genomic_DNA"/>
</dbReference>
<dbReference type="GO" id="GO:0030163">
    <property type="term" value="P:protein catabolic process"/>
    <property type="evidence" value="ECO:0007669"/>
    <property type="project" value="UniProtKB-ARBA"/>
</dbReference>
<dbReference type="PROSITE" id="PS50097">
    <property type="entry name" value="BTB"/>
    <property type="match status" value="1"/>
</dbReference>
<reference evidence="4" key="2">
    <citation type="submission" date="2020-06" db="EMBL/GenBank/DDBJ databases">
        <authorList>
            <person name="Sheffer M."/>
        </authorList>
    </citation>
    <scope>NUCLEOTIDE SEQUENCE</scope>
</reference>
<proteinExistence type="predicted"/>
<keyword evidence="5" id="KW-1185">Reference proteome</keyword>
<dbReference type="OMA" id="RFIFKWH"/>
<dbReference type="InterPro" id="IPR002083">
    <property type="entry name" value="MATH/TRAF_dom"/>
</dbReference>
<dbReference type="SUPFAM" id="SSF49599">
    <property type="entry name" value="TRAF domain-like"/>
    <property type="match status" value="1"/>
</dbReference>
<keyword evidence="1" id="KW-0472">Membrane</keyword>
<dbReference type="Gene3D" id="1.25.40.420">
    <property type="match status" value="1"/>
</dbReference>
<sequence>MANEKKCFTFIWKIENASYCSQKIGKFVDSPRFVVSEMKGTQWLLRLYPVFNGTVFLLNCLTFALIKLSVRKEAKTTGIEWQIDLLASNGTVLLSCNRKKDDLGTNELDVYSDVTYGRSEVFDTKKSEYLPQGTLTVRCRIWKKDGEFSENIQWTGRTCLVVKTRSFLWEVGNFRNLESKEKHTYEIKSFETDENLISLDLFPNAEEINFAVTPINKEIKTCKLELFPVNTSGSTFDHQKDEFDFDVPGGSNQSSICLKKSELMEKSDVLSLWCVCNFSTGTILEEIESVCISTICFENSETKNHCLDADNNFKDALIDDFKSMLNDAILSDVKLKTRNNSYPAHKCILGSRSPVFKAMFSSDMKERIKDSVEVEDLSEDTVSRMLRYIYSAEVGELEWAAATQLYEAADKYEILTLRDACSSYLKKNLCLNNACEALVLADLHQDGNLKSFVQDFILRHGKDIINSEEWEHLMETNVKLAAETMRLKYKE</sequence>
<dbReference type="SMART" id="SM00225">
    <property type="entry name" value="BTB"/>
    <property type="match status" value="1"/>
</dbReference>
<dbReference type="Gene3D" id="2.60.210.10">
    <property type="entry name" value="Apoptosis, Tumor Necrosis Factor Receptor Associated Protein 2, Chain A"/>
    <property type="match status" value="1"/>
</dbReference>
<dbReference type="InterPro" id="IPR008974">
    <property type="entry name" value="TRAF-like"/>
</dbReference>
<keyword evidence="1" id="KW-1133">Transmembrane helix</keyword>
<feature type="domain" description="MATH" evidence="3">
    <location>
        <begin position="7"/>
        <end position="141"/>
    </location>
</feature>
<evidence type="ECO:0000313" key="5">
    <source>
        <dbReference type="Proteomes" id="UP000807504"/>
    </source>
</evidence>
<dbReference type="InterPro" id="IPR011333">
    <property type="entry name" value="SKP1/BTB/POZ_sf"/>
</dbReference>
<feature type="transmembrane region" description="Helical" evidence="1">
    <location>
        <begin position="47"/>
        <end position="66"/>
    </location>
</feature>
<dbReference type="CDD" id="cd18186">
    <property type="entry name" value="BTB_POZ_ZBTB_KLHL-like"/>
    <property type="match status" value="1"/>
</dbReference>
<feature type="domain" description="BTB" evidence="2">
    <location>
        <begin position="331"/>
        <end position="398"/>
    </location>
</feature>
<evidence type="ECO:0000259" key="2">
    <source>
        <dbReference type="PROSITE" id="PS50097"/>
    </source>
</evidence>
<dbReference type="PROSITE" id="PS50144">
    <property type="entry name" value="MATH"/>
    <property type="match status" value="1"/>
</dbReference>
<dbReference type="OrthoDB" id="10249567at2759"/>
<dbReference type="SUPFAM" id="SSF54695">
    <property type="entry name" value="POZ domain"/>
    <property type="match status" value="1"/>
</dbReference>
<evidence type="ECO:0000313" key="4">
    <source>
        <dbReference type="EMBL" id="KAF8770279.1"/>
    </source>
</evidence>
<gene>
    <name evidence="4" type="ORF">HNY73_017829</name>
</gene>
<dbReference type="PANTHER" id="PTHR24413">
    <property type="entry name" value="SPECKLE-TYPE POZ PROTEIN"/>
    <property type="match status" value="1"/>
</dbReference>
<dbReference type="Proteomes" id="UP000807504">
    <property type="component" value="Unassembled WGS sequence"/>
</dbReference>
<comment type="caution">
    <text evidence="4">The sequence shown here is derived from an EMBL/GenBank/DDBJ whole genome shotgun (WGS) entry which is preliminary data.</text>
</comment>
<evidence type="ECO:0000259" key="3">
    <source>
        <dbReference type="PROSITE" id="PS50144"/>
    </source>
</evidence>
<dbReference type="Pfam" id="PF00651">
    <property type="entry name" value="BTB"/>
    <property type="match status" value="1"/>
</dbReference>
<organism evidence="4 5">
    <name type="scientific">Argiope bruennichi</name>
    <name type="common">Wasp spider</name>
    <name type="synonym">Aranea bruennichi</name>
    <dbReference type="NCBI Taxonomy" id="94029"/>
    <lineage>
        <taxon>Eukaryota</taxon>
        <taxon>Metazoa</taxon>
        <taxon>Ecdysozoa</taxon>
        <taxon>Arthropoda</taxon>
        <taxon>Chelicerata</taxon>
        <taxon>Arachnida</taxon>
        <taxon>Araneae</taxon>
        <taxon>Araneomorphae</taxon>
        <taxon>Entelegynae</taxon>
        <taxon>Araneoidea</taxon>
        <taxon>Araneidae</taxon>
        <taxon>Argiope</taxon>
    </lineage>
</organism>